<keyword evidence="4" id="KW-0813">Transport</keyword>
<evidence type="ECO:0000256" key="6">
    <source>
        <dbReference type="ARBA" id="ARBA00022692"/>
    </source>
</evidence>
<comment type="similarity">
    <text evidence="2">Belongs to the OXA1/ALB3/YidC family. Type 1 subfamily.</text>
</comment>
<evidence type="ECO:0000313" key="14">
    <source>
        <dbReference type="EMBL" id="VEA79863.1"/>
    </source>
</evidence>
<dbReference type="GO" id="GO:0032977">
    <property type="term" value="F:membrane insertase activity"/>
    <property type="evidence" value="ECO:0007669"/>
    <property type="project" value="InterPro"/>
</dbReference>
<gene>
    <name evidence="14" type="primary">yidC_3</name>
    <name evidence="14" type="ORF">NCTC10047_05904</name>
</gene>
<dbReference type="NCBIfam" id="TIGR03593">
    <property type="entry name" value="yidC_nterm"/>
    <property type="match status" value="1"/>
</dbReference>
<reference evidence="14 15" key="1">
    <citation type="submission" date="2018-12" db="EMBL/GenBank/DDBJ databases">
        <authorList>
            <consortium name="Pathogen Informatics"/>
        </authorList>
    </citation>
    <scope>NUCLEOTIDE SEQUENCE [LARGE SCALE GENOMIC DNA]</scope>
    <source>
        <strain evidence="14 15">NCTC10047</strain>
    </source>
</reference>
<dbReference type="AlphaFoldDB" id="A0A3S4GQV4"/>
<dbReference type="Gene3D" id="2.70.98.90">
    <property type="match status" value="1"/>
</dbReference>
<evidence type="ECO:0000256" key="8">
    <source>
        <dbReference type="ARBA" id="ARBA00022989"/>
    </source>
</evidence>
<keyword evidence="9" id="KW-0472">Membrane</keyword>
<dbReference type="Proteomes" id="UP000275676">
    <property type="component" value="Chromosome"/>
</dbReference>
<evidence type="ECO:0000256" key="10">
    <source>
        <dbReference type="ARBA" id="ARBA00023186"/>
    </source>
</evidence>
<evidence type="ECO:0000256" key="9">
    <source>
        <dbReference type="ARBA" id="ARBA00023136"/>
    </source>
</evidence>
<name>A0A3S4GQV4_SALER</name>
<evidence type="ECO:0000259" key="13">
    <source>
        <dbReference type="Pfam" id="PF14849"/>
    </source>
</evidence>
<comment type="subcellular location">
    <subcellularLocation>
        <location evidence="1">Cell membrane</location>
        <topology evidence="1">Multi-pass membrane protein</topology>
    </subcellularLocation>
</comment>
<keyword evidence="10" id="KW-0143">Chaperone</keyword>
<sequence length="152" mass="17060">MTYTDAAGNTFTKTFVFKRGDYAVNVNYSVQNTGEKPLEVSTFGQLKQSVNLPPHRDTGSSNFALHTFRGAAYSTPDEKYEKYKFDTIADNENLNVSSKGGWWQCCSSISLPHGFRVTTAPTISTPPIWATVLSLSAIKRSRYWYSQVRLAR</sequence>
<feature type="domain" description="Membrane insertase YidC N-terminal" evidence="13">
    <location>
        <begin position="1"/>
        <end position="102"/>
    </location>
</feature>
<evidence type="ECO:0000256" key="2">
    <source>
        <dbReference type="ARBA" id="ARBA00010527"/>
    </source>
</evidence>
<organism evidence="14 15">
    <name type="scientific">Salmonella enterica subsp. arizonae</name>
    <dbReference type="NCBI Taxonomy" id="59203"/>
    <lineage>
        <taxon>Bacteria</taxon>
        <taxon>Pseudomonadati</taxon>
        <taxon>Pseudomonadota</taxon>
        <taxon>Gammaproteobacteria</taxon>
        <taxon>Enterobacterales</taxon>
        <taxon>Enterobacteriaceae</taxon>
        <taxon>Salmonella</taxon>
    </lineage>
</organism>
<evidence type="ECO:0000313" key="15">
    <source>
        <dbReference type="Proteomes" id="UP000275676"/>
    </source>
</evidence>
<keyword evidence="6" id="KW-0812">Transmembrane</keyword>
<evidence type="ECO:0000256" key="11">
    <source>
        <dbReference type="ARBA" id="ARBA00033245"/>
    </source>
</evidence>
<dbReference type="Pfam" id="PF14849">
    <property type="entry name" value="YidC_periplas"/>
    <property type="match status" value="1"/>
</dbReference>
<dbReference type="InterPro" id="IPR038221">
    <property type="entry name" value="YidC_periplasmic_sf"/>
</dbReference>
<dbReference type="PRINTS" id="PR00701">
    <property type="entry name" value="60KDINNERMP"/>
</dbReference>
<dbReference type="EMBL" id="LR134156">
    <property type="protein sequence ID" value="VEA79863.1"/>
    <property type="molecule type" value="Genomic_DNA"/>
</dbReference>
<evidence type="ECO:0000256" key="5">
    <source>
        <dbReference type="ARBA" id="ARBA00022475"/>
    </source>
</evidence>
<evidence type="ECO:0000256" key="3">
    <source>
        <dbReference type="ARBA" id="ARBA00015325"/>
    </source>
</evidence>
<keyword evidence="5" id="KW-1003">Cell membrane</keyword>
<dbReference type="GO" id="GO:0015031">
    <property type="term" value="P:protein transport"/>
    <property type="evidence" value="ECO:0007669"/>
    <property type="project" value="UniProtKB-KW"/>
</dbReference>
<dbReference type="InterPro" id="IPR001708">
    <property type="entry name" value="YidC/ALB3/OXA1/COX18"/>
</dbReference>
<evidence type="ECO:0000256" key="1">
    <source>
        <dbReference type="ARBA" id="ARBA00004651"/>
    </source>
</evidence>
<dbReference type="InterPro" id="IPR028053">
    <property type="entry name" value="Membr_insert_YidC_N"/>
</dbReference>
<keyword evidence="8" id="KW-1133">Transmembrane helix</keyword>
<accession>A0A3S4GQV4</accession>
<proteinExistence type="inferred from homology"/>
<dbReference type="GO" id="GO:0005886">
    <property type="term" value="C:plasma membrane"/>
    <property type="evidence" value="ECO:0007669"/>
    <property type="project" value="UniProtKB-SubCell"/>
</dbReference>
<keyword evidence="7" id="KW-0653">Protein transport</keyword>
<evidence type="ECO:0000256" key="4">
    <source>
        <dbReference type="ARBA" id="ARBA00022448"/>
    </source>
</evidence>
<evidence type="ECO:0000256" key="7">
    <source>
        <dbReference type="ARBA" id="ARBA00022927"/>
    </source>
</evidence>
<dbReference type="CDD" id="cd19961">
    <property type="entry name" value="EcYidC-like_peri"/>
    <property type="match status" value="1"/>
</dbReference>
<protein>
    <recommendedName>
        <fullName evidence="3">Membrane protein insertase YidC</fullName>
    </recommendedName>
    <alternativeName>
        <fullName evidence="12">Foldase YidC</fullName>
    </alternativeName>
    <alternativeName>
        <fullName evidence="11">Membrane integrase YidC</fullName>
    </alternativeName>
</protein>
<evidence type="ECO:0000256" key="12">
    <source>
        <dbReference type="ARBA" id="ARBA00033342"/>
    </source>
</evidence>